<sequence>MEEAASTRRRKAKIDIPIVPIGYRFKARDDELVLDDWVLCKVYKKQGKGTTADEDEGEGDDAGAPPLMAEEEEEQQSSNTIAASPQISVNQKQQHQNGGGSEIMNQLQIAVDQKQNHQNGGSSVMNPSQLTYQRYNNMMLPQATYPPMLPYYYSNGYNAAASTSGLPDFPEDLGFGQDLPCYGNFVPTAAPISSIPPPPPPVRPTGSEYPLNMMIDDELFTDDKRNYYLDNWI</sequence>
<name>A0A1R3FWW3_COCAP</name>
<feature type="compositionally biased region" description="Polar residues" evidence="1">
    <location>
        <begin position="76"/>
        <end position="96"/>
    </location>
</feature>
<organism evidence="2 3">
    <name type="scientific">Corchorus capsularis</name>
    <name type="common">Jute</name>
    <dbReference type="NCBI Taxonomy" id="210143"/>
    <lineage>
        <taxon>Eukaryota</taxon>
        <taxon>Viridiplantae</taxon>
        <taxon>Streptophyta</taxon>
        <taxon>Embryophyta</taxon>
        <taxon>Tracheophyta</taxon>
        <taxon>Spermatophyta</taxon>
        <taxon>Magnoliopsida</taxon>
        <taxon>eudicotyledons</taxon>
        <taxon>Gunneridae</taxon>
        <taxon>Pentapetalae</taxon>
        <taxon>rosids</taxon>
        <taxon>malvids</taxon>
        <taxon>Malvales</taxon>
        <taxon>Malvaceae</taxon>
        <taxon>Grewioideae</taxon>
        <taxon>Apeibeae</taxon>
        <taxon>Corchorus</taxon>
    </lineage>
</organism>
<feature type="compositionally biased region" description="Acidic residues" evidence="1">
    <location>
        <begin position="52"/>
        <end position="61"/>
    </location>
</feature>
<comment type="caution">
    <text evidence="2">The sequence shown here is derived from an EMBL/GenBank/DDBJ whole genome shotgun (WGS) entry which is preliminary data.</text>
</comment>
<proteinExistence type="predicted"/>
<accession>A0A1R3FWW3</accession>
<evidence type="ECO:0008006" key="4">
    <source>
        <dbReference type="Google" id="ProtNLM"/>
    </source>
</evidence>
<evidence type="ECO:0000313" key="2">
    <source>
        <dbReference type="EMBL" id="OMO50329.1"/>
    </source>
</evidence>
<evidence type="ECO:0000313" key="3">
    <source>
        <dbReference type="Proteomes" id="UP000188268"/>
    </source>
</evidence>
<protein>
    <recommendedName>
        <fullName evidence="4">No apical meristem (NAM) protein</fullName>
    </recommendedName>
</protein>
<gene>
    <name evidence="2" type="ORF">CCACVL1_30502</name>
</gene>
<dbReference type="AlphaFoldDB" id="A0A1R3FWW3"/>
<reference evidence="2 3" key="1">
    <citation type="submission" date="2013-09" db="EMBL/GenBank/DDBJ databases">
        <title>Corchorus capsularis genome sequencing.</title>
        <authorList>
            <person name="Alam M."/>
            <person name="Haque M.S."/>
            <person name="Islam M.S."/>
            <person name="Emdad E.M."/>
            <person name="Islam M.M."/>
            <person name="Ahmed B."/>
            <person name="Halim A."/>
            <person name="Hossen Q.M.M."/>
            <person name="Hossain M.Z."/>
            <person name="Ahmed R."/>
            <person name="Khan M.M."/>
            <person name="Islam R."/>
            <person name="Rashid M.M."/>
            <person name="Khan S.A."/>
            <person name="Rahman M.S."/>
            <person name="Alam M."/>
        </authorList>
    </citation>
    <scope>NUCLEOTIDE SEQUENCE [LARGE SCALE GENOMIC DNA]</scope>
    <source>
        <strain evidence="3">cv. CVL-1</strain>
        <tissue evidence="2">Whole seedling</tissue>
    </source>
</reference>
<keyword evidence="3" id="KW-1185">Reference proteome</keyword>
<dbReference type="Gramene" id="OMO50329">
    <property type="protein sequence ID" value="OMO50329"/>
    <property type="gene ID" value="CCACVL1_30502"/>
</dbReference>
<feature type="region of interest" description="Disordered" evidence="1">
    <location>
        <begin position="70"/>
        <end position="99"/>
    </location>
</feature>
<evidence type="ECO:0000256" key="1">
    <source>
        <dbReference type="SAM" id="MobiDB-lite"/>
    </source>
</evidence>
<feature type="region of interest" description="Disordered" evidence="1">
    <location>
        <begin position="46"/>
        <end position="65"/>
    </location>
</feature>
<dbReference type="Proteomes" id="UP000188268">
    <property type="component" value="Unassembled WGS sequence"/>
</dbReference>
<dbReference type="EMBL" id="AWWV01016191">
    <property type="protein sequence ID" value="OMO50329.1"/>
    <property type="molecule type" value="Genomic_DNA"/>
</dbReference>